<organism evidence="2 3">
    <name type="scientific">Pseudomicrostroma glucosiphilum</name>
    <dbReference type="NCBI Taxonomy" id="1684307"/>
    <lineage>
        <taxon>Eukaryota</taxon>
        <taxon>Fungi</taxon>
        <taxon>Dikarya</taxon>
        <taxon>Basidiomycota</taxon>
        <taxon>Ustilaginomycotina</taxon>
        <taxon>Exobasidiomycetes</taxon>
        <taxon>Microstromatales</taxon>
        <taxon>Microstromatales incertae sedis</taxon>
        <taxon>Pseudomicrostroma</taxon>
    </lineage>
</organism>
<dbReference type="GeneID" id="37010781"/>
<feature type="region of interest" description="Disordered" evidence="1">
    <location>
        <begin position="112"/>
        <end position="135"/>
    </location>
</feature>
<dbReference type="Proteomes" id="UP000245942">
    <property type="component" value="Unassembled WGS sequence"/>
</dbReference>
<evidence type="ECO:0000313" key="3">
    <source>
        <dbReference type="Proteomes" id="UP000245942"/>
    </source>
</evidence>
<dbReference type="AlphaFoldDB" id="A0A316UGK6"/>
<reference evidence="2 3" key="1">
    <citation type="journal article" date="2018" name="Mol. Biol. Evol.">
        <title>Broad Genomic Sampling Reveals a Smut Pathogenic Ancestry of the Fungal Clade Ustilaginomycotina.</title>
        <authorList>
            <person name="Kijpornyongpan T."/>
            <person name="Mondo S.J."/>
            <person name="Barry K."/>
            <person name="Sandor L."/>
            <person name="Lee J."/>
            <person name="Lipzen A."/>
            <person name="Pangilinan J."/>
            <person name="LaButti K."/>
            <person name="Hainaut M."/>
            <person name="Henrissat B."/>
            <person name="Grigoriev I.V."/>
            <person name="Spatafora J.W."/>
            <person name="Aime M.C."/>
        </authorList>
    </citation>
    <scope>NUCLEOTIDE SEQUENCE [LARGE SCALE GENOMIC DNA]</scope>
    <source>
        <strain evidence="2 3">MCA 4718</strain>
    </source>
</reference>
<gene>
    <name evidence="2" type="ORF">BCV69DRAFT_106566</name>
</gene>
<proteinExistence type="predicted"/>
<sequence>MTWPRSLCDWHCCAFHGSRGDQRAKDVRRHIIVGSHKVPIPFCLCKGRCVSQSIPAAWATALRGAIGLGQIPRCHAPASPPTSHRFVTTAFDPDPCHHIHCHSYLRPQHNLGTASLSTPRKPNHNRGTLRRETPTAATVPLRQRVQQSTSLLHEIVHIPQIPARIPCIGDRAPLVDPDLITPIDDHQRNLTLSNDH</sequence>
<protein>
    <submittedName>
        <fullName evidence="2">Uncharacterized protein</fullName>
    </submittedName>
</protein>
<evidence type="ECO:0000313" key="2">
    <source>
        <dbReference type="EMBL" id="PWN23053.1"/>
    </source>
</evidence>
<dbReference type="RefSeq" id="XP_025350213.1">
    <property type="nucleotide sequence ID" value="XM_025489047.1"/>
</dbReference>
<keyword evidence="3" id="KW-1185">Reference proteome</keyword>
<name>A0A316UGK6_9BASI</name>
<evidence type="ECO:0000256" key="1">
    <source>
        <dbReference type="SAM" id="MobiDB-lite"/>
    </source>
</evidence>
<dbReference type="EMBL" id="KZ819322">
    <property type="protein sequence ID" value="PWN23053.1"/>
    <property type="molecule type" value="Genomic_DNA"/>
</dbReference>
<accession>A0A316UGK6</accession>